<feature type="chain" id="PRO_5041018360" description="Metalloendopeptidase" evidence="7">
    <location>
        <begin position="25"/>
        <end position="491"/>
    </location>
</feature>
<keyword evidence="5 6" id="KW-0482">Metalloprotease</keyword>
<proteinExistence type="predicted"/>
<evidence type="ECO:0000256" key="1">
    <source>
        <dbReference type="ARBA" id="ARBA00022670"/>
    </source>
</evidence>
<accession>A0A9W3A3Z8</accession>
<dbReference type="EC" id="3.4.24.-" evidence="7"/>
<dbReference type="Gene3D" id="3.40.390.10">
    <property type="entry name" value="Collagenase (Catalytic Domain)"/>
    <property type="match status" value="1"/>
</dbReference>
<dbReference type="PROSITE" id="PS51864">
    <property type="entry name" value="ASTACIN"/>
    <property type="match status" value="1"/>
</dbReference>
<evidence type="ECO:0000256" key="2">
    <source>
        <dbReference type="ARBA" id="ARBA00022723"/>
    </source>
</evidence>
<evidence type="ECO:0000256" key="7">
    <source>
        <dbReference type="RuleBase" id="RU361183"/>
    </source>
</evidence>
<dbReference type="GO" id="GO:0006508">
    <property type="term" value="P:proteolysis"/>
    <property type="evidence" value="ECO:0007669"/>
    <property type="project" value="UniProtKB-KW"/>
</dbReference>
<dbReference type="SUPFAM" id="SSF55486">
    <property type="entry name" value="Metalloproteases ('zincins'), catalytic domain"/>
    <property type="match status" value="1"/>
</dbReference>
<dbReference type="GO" id="GO:0004222">
    <property type="term" value="F:metalloendopeptidase activity"/>
    <property type="evidence" value="ECO:0007669"/>
    <property type="project" value="UniProtKB-UniRule"/>
</dbReference>
<feature type="region of interest" description="Disordered" evidence="8">
    <location>
        <begin position="30"/>
        <end position="53"/>
    </location>
</feature>
<evidence type="ECO:0000259" key="10">
    <source>
        <dbReference type="PROSITE" id="PS51864"/>
    </source>
</evidence>
<gene>
    <name evidence="12" type="primary">LOC106074723</name>
</gene>
<keyword evidence="3 6" id="KW-0378">Hydrolase</keyword>
<dbReference type="Proteomes" id="UP001165740">
    <property type="component" value="Chromosome 4"/>
</dbReference>
<feature type="domain" description="MAM" evidence="9">
    <location>
        <begin position="294"/>
        <end position="489"/>
    </location>
</feature>
<keyword evidence="2 6" id="KW-0479">Metal-binding</keyword>
<keyword evidence="6" id="KW-1015">Disulfide bond</keyword>
<evidence type="ECO:0000313" key="11">
    <source>
        <dbReference type="Proteomes" id="UP001165740"/>
    </source>
</evidence>
<dbReference type="Pfam" id="PF01400">
    <property type="entry name" value="Astacin"/>
    <property type="match status" value="1"/>
</dbReference>
<reference evidence="12" key="1">
    <citation type="submission" date="2025-08" db="UniProtKB">
        <authorList>
            <consortium name="RefSeq"/>
        </authorList>
    </citation>
    <scope>IDENTIFICATION</scope>
</reference>
<dbReference type="Gene3D" id="2.60.120.200">
    <property type="match status" value="1"/>
</dbReference>
<sequence length="491" mass="54669">MAVNVFTYTSGLVLLALLVVSVTCRPTLEDTHQGVGISSPEKANVAQARSDSVQPKVPDRPVFILGDVEIPLHRNAIRNKSMHWKDGIVPFVVDNDYPDTARATILAGLHEIEADVESQGTKCIQFIPRTTEQNYLRIKRGTGCHSPIGFDPGEDGAVVSTLGPGCEIKGIVMHEILHVLGFYHEQNRPDRDLYVDINETNVAVIRDFYIRNETIIDTMGIPYDFLSIMHYGAYNSAQVKRYAVITPKPKYGRTLRLGQRVGLSPTDVIKVQTLYNCPLDTSHIHSDMDERVIERCDFALGMCNFTTDNTAANYAAKWVVQTEPTSDGPVAGYTNGLDAFLFASLKDEEAFSSIASKEVSSQATVLSTENLTTLKNEINLKQATTTRTPQTTTVYSPLLTSGEDGMVCVQYVIYQKGPSSFLQLFLSGPLLQRQELRNYKPLSHDYWARDEVRIDLGRQAEFRLEFVANLQEGSVAIDDYYVVKGECIYSS</sequence>
<feature type="binding site" evidence="6">
    <location>
        <position position="184"/>
    </location>
    <ligand>
        <name>Zn(2+)</name>
        <dbReference type="ChEBI" id="CHEBI:29105"/>
        <note>catalytic</note>
    </ligand>
</feature>
<evidence type="ECO:0000256" key="6">
    <source>
        <dbReference type="PROSITE-ProRule" id="PRU01211"/>
    </source>
</evidence>
<feature type="binding site" evidence="6">
    <location>
        <position position="174"/>
    </location>
    <ligand>
        <name>Zn(2+)</name>
        <dbReference type="ChEBI" id="CHEBI:29105"/>
        <note>catalytic</note>
    </ligand>
</feature>
<feature type="active site" evidence="6">
    <location>
        <position position="175"/>
    </location>
</feature>
<feature type="signal peptide" evidence="7">
    <location>
        <begin position="1"/>
        <end position="24"/>
    </location>
</feature>
<feature type="disulfide bond" evidence="6">
    <location>
        <begin position="144"/>
        <end position="166"/>
    </location>
</feature>
<dbReference type="InterPro" id="IPR000998">
    <property type="entry name" value="MAM_dom"/>
</dbReference>
<evidence type="ECO:0000256" key="3">
    <source>
        <dbReference type="ARBA" id="ARBA00022801"/>
    </source>
</evidence>
<evidence type="ECO:0000256" key="5">
    <source>
        <dbReference type="ARBA" id="ARBA00023049"/>
    </source>
</evidence>
<keyword evidence="7" id="KW-0732">Signal</keyword>
<dbReference type="CDD" id="cd04280">
    <property type="entry name" value="ZnMc_astacin_like"/>
    <property type="match status" value="1"/>
</dbReference>
<evidence type="ECO:0000259" key="9">
    <source>
        <dbReference type="PROSITE" id="PS50060"/>
    </source>
</evidence>
<dbReference type="InterPro" id="IPR034035">
    <property type="entry name" value="Astacin-like_dom"/>
</dbReference>
<dbReference type="InterPro" id="IPR001506">
    <property type="entry name" value="Peptidase_M12A"/>
</dbReference>
<protein>
    <recommendedName>
        <fullName evidence="7">Metalloendopeptidase</fullName>
        <ecNumber evidence="7">3.4.24.-</ecNumber>
    </recommendedName>
</protein>
<feature type="binding site" evidence="6">
    <location>
        <position position="178"/>
    </location>
    <ligand>
        <name>Zn(2+)</name>
        <dbReference type="ChEBI" id="CHEBI:29105"/>
        <note>catalytic</note>
    </ligand>
</feature>
<name>A0A9W3A3Z8_BIOGL</name>
<dbReference type="PROSITE" id="PS50060">
    <property type="entry name" value="MAM_2"/>
    <property type="match status" value="1"/>
</dbReference>
<comment type="cofactor">
    <cofactor evidence="6 7">
        <name>Zn(2+)</name>
        <dbReference type="ChEBI" id="CHEBI:29105"/>
    </cofactor>
    <text evidence="6 7">Binds 1 zinc ion per subunit.</text>
</comment>
<organism evidence="11 12">
    <name type="scientific">Biomphalaria glabrata</name>
    <name type="common">Bloodfluke planorb</name>
    <name type="synonym">Freshwater snail</name>
    <dbReference type="NCBI Taxonomy" id="6526"/>
    <lineage>
        <taxon>Eukaryota</taxon>
        <taxon>Metazoa</taxon>
        <taxon>Spiralia</taxon>
        <taxon>Lophotrochozoa</taxon>
        <taxon>Mollusca</taxon>
        <taxon>Gastropoda</taxon>
        <taxon>Heterobranchia</taxon>
        <taxon>Euthyneura</taxon>
        <taxon>Panpulmonata</taxon>
        <taxon>Hygrophila</taxon>
        <taxon>Lymnaeoidea</taxon>
        <taxon>Planorbidae</taxon>
        <taxon>Biomphalaria</taxon>
    </lineage>
</organism>
<evidence type="ECO:0000313" key="12">
    <source>
        <dbReference type="RefSeq" id="XP_055881904.1"/>
    </source>
</evidence>
<comment type="caution">
    <text evidence="6">Lacks conserved residue(s) required for the propagation of feature annotation.</text>
</comment>
<dbReference type="SMART" id="SM00235">
    <property type="entry name" value="ZnMc"/>
    <property type="match status" value="1"/>
</dbReference>
<keyword evidence="1 6" id="KW-0645">Protease</keyword>
<dbReference type="PANTHER" id="PTHR10127:SF780">
    <property type="entry name" value="METALLOENDOPEPTIDASE"/>
    <property type="match status" value="1"/>
</dbReference>
<dbReference type="OMA" id="MESIMHY"/>
<dbReference type="InterPro" id="IPR006026">
    <property type="entry name" value="Peptidase_Metallo"/>
</dbReference>
<keyword evidence="4 6" id="KW-0862">Zinc</keyword>
<keyword evidence="11" id="KW-1185">Reference proteome</keyword>
<dbReference type="PRINTS" id="PR00480">
    <property type="entry name" value="ASTACIN"/>
</dbReference>
<dbReference type="GO" id="GO:0008270">
    <property type="term" value="F:zinc ion binding"/>
    <property type="evidence" value="ECO:0007669"/>
    <property type="project" value="UniProtKB-UniRule"/>
</dbReference>
<feature type="domain" description="Peptidase M12A" evidence="10">
    <location>
        <begin position="75"/>
        <end position="278"/>
    </location>
</feature>
<dbReference type="InterPro" id="IPR024079">
    <property type="entry name" value="MetalloPept_cat_dom_sf"/>
</dbReference>
<dbReference type="RefSeq" id="XP_055881904.1">
    <property type="nucleotide sequence ID" value="XM_056025929.1"/>
</dbReference>
<evidence type="ECO:0000256" key="4">
    <source>
        <dbReference type="ARBA" id="ARBA00022833"/>
    </source>
</evidence>
<dbReference type="AlphaFoldDB" id="A0A9W3A3Z8"/>
<dbReference type="GO" id="GO:0016020">
    <property type="term" value="C:membrane"/>
    <property type="evidence" value="ECO:0007669"/>
    <property type="project" value="InterPro"/>
</dbReference>
<evidence type="ECO:0000256" key="8">
    <source>
        <dbReference type="SAM" id="MobiDB-lite"/>
    </source>
</evidence>
<dbReference type="PANTHER" id="PTHR10127">
    <property type="entry name" value="DISCOIDIN, CUB, EGF, LAMININ , AND ZINC METALLOPROTEASE DOMAIN CONTAINING"/>
    <property type="match status" value="1"/>
</dbReference>
<dbReference type="GeneID" id="106074723"/>